<evidence type="ECO:0000256" key="2">
    <source>
        <dbReference type="SAM" id="MobiDB-lite"/>
    </source>
</evidence>
<evidence type="ECO:0000313" key="4">
    <source>
        <dbReference type="EMBL" id="KAG7427263.1"/>
    </source>
</evidence>
<feature type="coiled-coil region" evidence="1">
    <location>
        <begin position="443"/>
        <end position="502"/>
    </location>
</feature>
<dbReference type="EMBL" id="JAELUR010000009">
    <property type="protein sequence ID" value="KAG7427263.1"/>
    <property type="molecule type" value="Genomic_DNA"/>
</dbReference>
<feature type="chain" id="PRO_5035281862" evidence="3">
    <location>
        <begin position="20"/>
        <end position="516"/>
    </location>
</feature>
<evidence type="ECO:0000256" key="1">
    <source>
        <dbReference type="SAM" id="Coils"/>
    </source>
</evidence>
<accession>A0A8J5UAR8</accession>
<keyword evidence="1" id="KW-0175">Coiled coil</keyword>
<dbReference type="Proteomes" id="UP000693942">
    <property type="component" value="Unassembled WGS sequence"/>
</dbReference>
<comment type="caution">
    <text evidence="4">The sequence shown here is derived from an EMBL/GenBank/DDBJ whole genome shotgun (WGS) entry which is preliminary data.</text>
</comment>
<organism evidence="4 5">
    <name type="scientific">Fusarium oxysporum f. sp. raphani</name>
    <dbReference type="NCBI Taxonomy" id="96318"/>
    <lineage>
        <taxon>Eukaryota</taxon>
        <taxon>Fungi</taxon>
        <taxon>Dikarya</taxon>
        <taxon>Ascomycota</taxon>
        <taxon>Pezizomycotina</taxon>
        <taxon>Sordariomycetes</taxon>
        <taxon>Hypocreomycetidae</taxon>
        <taxon>Hypocreales</taxon>
        <taxon>Nectriaceae</taxon>
        <taxon>Fusarium</taxon>
        <taxon>Fusarium oxysporum species complex</taxon>
    </lineage>
</organism>
<feature type="signal peptide" evidence="3">
    <location>
        <begin position="1"/>
        <end position="19"/>
    </location>
</feature>
<evidence type="ECO:0000256" key="3">
    <source>
        <dbReference type="SAM" id="SignalP"/>
    </source>
</evidence>
<sequence>MKLGLSILWLAVASVPASGRSLYSEGLESGLSARVGHPQPEHFGLEKRQFRQHRARVNWIVTLAQATDLILNVFVQTDSNGGVSIVPEQVDLGWILSTRQPTGGTNEYASVLSIVRPWGRASAQVFWNAQTGSWVGVKGPAQISQFIWRLRRPSSSSGGHSILAVSAAIVEWEWEGATRCLATPDPDNVPIRFTIHIDSTHDQHRAHFEIIIPVKFKDKPSSAAVLLRISPLFITCFRFSTNIDPSDSIKKQRFDSAACLEFELGNTVAVLVPSYVKEPISASRPRSGKVLDSLYELSRVTTLRIYIQDSLLSLDQLSSISDRVTKGQLEPFSGPEYDISRMFSGSGAKATKLAPPKPPSYEKATSSQPPSAPSYQRKRPRQDSPQGPDSISQVWDKLQKLESLFHSKVGELTAENAKLRDQKLKPDESQAETTQPTDQSQVIIELRAENARLREEVERLKNRQEDLEAEVASLQTAQRSEKDTEEVAIIEIRDDIESLERRFDACFGWVDACIKE</sequence>
<protein>
    <submittedName>
        <fullName evidence="4">Uncharacterized protein</fullName>
    </submittedName>
</protein>
<feature type="compositionally biased region" description="Basic and acidic residues" evidence="2">
    <location>
        <begin position="417"/>
        <end position="428"/>
    </location>
</feature>
<feature type="region of interest" description="Disordered" evidence="2">
    <location>
        <begin position="417"/>
        <end position="439"/>
    </location>
</feature>
<reference evidence="4" key="1">
    <citation type="submission" date="2021-04" db="EMBL/GenBank/DDBJ databases">
        <title>First draft genome resource for Brassicaceae pathogens Fusarium oxysporum f. sp. raphani and Fusarium oxysporum f. sp. rapae.</title>
        <authorList>
            <person name="Asai S."/>
        </authorList>
    </citation>
    <scope>NUCLEOTIDE SEQUENCE</scope>
    <source>
        <strain evidence="4">Tf1262</strain>
    </source>
</reference>
<keyword evidence="3" id="KW-0732">Signal</keyword>
<dbReference type="AlphaFoldDB" id="A0A8J5UAR8"/>
<name>A0A8J5UAR8_FUSOX</name>
<feature type="region of interest" description="Disordered" evidence="2">
    <location>
        <begin position="348"/>
        <end position="391"/>
    </location>
</feature>
<gene>
    <name evidence="4" type="ORF">Forpi1262_v011553</name>
</gene>
<evidence type="ECO:0000313" key="5">
    <source>
        <dbReference type="Proteomes" id="UP000693942"/>
    </source>
</evidence>
<proteinExistence type="predicted"/>